<sequence>MDGDPEGLDRLAEALAGEALEVAAAGHGEEALQQIRRELPDLVLLDAAAPGLDGLEVCRRLKADPATREIPVLFMADAADTSGRARAIALGAVDCVTRPIVRGELVARVRAQLAARAAAGALSAMGDELAHARASAELEAARRTEELRAEIERLERKLRLSRAAEIKAQKAQDELAHLNRVSAMSELAASIAHELNQPLAAILSNAQAAQRLLARTPPDLAEVRAALEDIVADDRRAAAVIQRMRAMLRKGELGEAALDLGGLVREGVRLVASAAHLAGATVRLELTPGLPPVRGCGVRLQQVLVHLLTNALDAVARRPPDARLVVVRTRPAEGRRVELSVTDSGEGVPPEDLERIFEAFFTTKAHGLGVGLAISRSIVEAHGGRLWAERSPGEGATFRCALPVWGDDARPAG</sequence>
<name>A0A150QNU8_SORCE</name>
<evidence type="ECO:0000256" key="1">
    <source>
        <dbReference type="ARBA" id="ARBA00000085"/>
    </source>
</evidence>
<dbReference type="InterPro" id="IPR001789">
    <property type="entry name" value="Sig_transdc_resp-reg_receiver"/>
</dbReference>
<dbReference type="SUPFAM" id="SSF47384">
    <property type="entry name" value="Homodimeric domain of signal transducing histidine kinase"/>
    <property type="match status" value="1"/>
</dbReference>
<dbReference type="InterPro" id="IPR003661">
    <property type="entry name" value="HisK_dim/P_dom"/>
</dbReference>
<dbReference type="SUPFAM" id="SSF55874">
    <property type="entry name" value="ATPase domain of HSP90 chaperone/DNA topoisomerase II/histidine kinase"/>
    <property type="match status" value="1"/>
</dbReference>
<reference evidence="8 9" key="1">
    <citation type="submission" date="2014-02" db="EMBL/GenBank/DDBJ databases">
        <title>The small core and large imbalanced accessory genome model reveals a collaborative survival strategy of Sorangium cellulosum strains in nature.</title>
        <authorList>
            <person name="Han K."/>
            <person name="Peng R."/>
            <person name="Blom J."/>
            <person name="Li Y.-Z."/>
        </authorList>
    </citation>
    <scope>NUCLEOTIDE SEQUENCE [LARGE SCALE GENOMIC DNA]</scope>
    <source>
        <strain evidence="8 9">So0008-312</strain>
    </source>
</reference>
<dbReference type="InterPro" id="IPR005467">
    <property type="entry name" value="His_kinase_dom"/>
</dbReference>
<dbReference type="InterPro" id="IPR036890">
    <property type="entry name" value="HATPase_C_sf"/>
</dbReference>
<protein>
    <recommendedName>
        <fullName evidence="2">histidine kinase</fullName>
        <ecNumber evidence="2">2.7.13.3</ecNumber>
    </recommendedName>
</protein>
<feature type="coiled-coil region" evidence="5">
    <location>
        <begin position="137"/>
        <end position="181"/>
    </location>
</feature>
<dbReference type="InterPro" id="IPR011006">
    <property type="entry name" value="CheY-like_superfamily"/>
</dbReference>
<evidence type="ECO:0000259" key="6">
    <source>
        <dbReference type="PROSITE" id="PS50109"/>
    </source>
</evidence>
<dbReference type="Gene3D" id="3.30.565.10">
    <property type="entry name" value="Histidine kinase-like ATPase, C-terminal domain"/>
    <property type="match status" value="1"/>
</dbReference>
<evidence type="ECO:0000256" key="2">
    <source>
        <dbReference type="ARBA" id="ARBA00012438"/>
    </source>
</evidence>
<proteinExistence type="predicted"/>
<dbReference type="EMBL" id="JEMA01000458">
    <property type="protein sequence ID" value="KYF69614.1"/>
    <property type="molecule type" value="Genomic_DNA"/>
</dbReference>
<dbReference type="InterPro" id="IPR036097">
    <property type="entry name" value="HisK_dim/P_sf"/>
</dbReference>
<dbReference type="PROSITE" id="PS50109">
    <property type="entry name" value="HIS_KIN"/>
    <property type="match status" value="1"/>
</dbReference>
<dbReference type="SMART" id="SM00387">
    <property type="entry name" value="HATPase_c"/>
    <property type="match status" value="1"/>
</dbReference>
<dbReference type="Gene3D" id="3.40.50.2300">
    <property type="match status" value="1"/>
</dbReference>
<dbReference type="SMART" id="SM00388">
    <property type="entry name" value="HisKA"/>
    <property type="match status" value="1"/>
</dbReference>
<dbReference type="AlphaFoldDB" id="A0A150QNU8"/>
<dbReference type="PANTHER" id="PTHR43547:SF2">
    <property type="entry name" value="HYBRID SIGNAL TRANSDUCTION HISTIDINE KINASE C"/>
    <property type="match status" value="1"/>
</dbReference>
<gene>
    <name evidence="8" type="ORF">BE15_27645</name>
</gene>
<accession>A0A150QNU8</accession>
<dbReference type="Proteomes" id="UP000075260">
    <property type="component" value="Unassembled WGS sequence"/>
</dbReference>
<evidence type="ECO:0000259" key="7">
    <source>
        <dbReference type="PROSITE" id="PS50110"/>
    </source>
</evidence>
<evidence type="ECO:0000313" key="8">
    <source>
        <dbReference type="EMBL" id="KYF69614.1"/>
    </source>
</evidence>
<keyword evidence="3 4" id="KW-0597">Phosphoprotein</keyword>
<dbReference type="CDD" id="cd00082">
    <property type="entry name" value="HisKA"/>
    <property type="match status" value="1"/>
</dbReference>
<dbReference type="SUPFAM" id="SSF52172">
    <property type="entry name" value="CheY-like"/>
    <property type="match status" value="1"/>
</dbReference>
<evidence type="ECO:0000256" key="4">
    <source>
        <dbReference type="PROSITE-ProRule" id="PRU00169"/>
    </source>
</evidence>
<dbReference type="Pfam" id="PF00512">
    <property type="entry name" value="HisKA"/>
    <property type="match status" value="1"/>
</dbReference>
<feature type="domain" description="Histidine kinase" evidence="6">
    <location>
        <begin position="190"/>
        <end position="406"/>
    </location>
</feature>
<dbReference type="PANTHER" id="PTHR43547">
    <property type="entry name" value="TWO-COMPONENT HISTIDINE KINASE"/>
    <property type="match status" value="1"/>
</dbReference>
<dbReference type="PROSITE" id="PS50110">
    <property type="entry name" value="RESPONSE_REGULATORY"/>
    <property type="match status" value="1"/>
</dbReference>
<evidence type="ECO:0000256" key="5">
    <source>
        <dbReference type="SAM" id="Coils"/>
    </source>
</evidence>
<dbReference type="Gene3D" id="1.10.287.130">
    <property type="match status" value="1"/>
</dbReference>
<feature type="domain" description="Response regulatory" evidence="7">
    <location>
        <begin position="1"/>
        <end position="113"/>
    </location>
</feature>
<dbReference type="GO" id="GO:0000155">
    <property type="term" value="F:phosphorelay sensor kinase activity"/>
    <property type="evidence" value="ECO:0007669"/>
    <property type="project" value="InterPro"/>
</dbReference>
<comment type="catalytic activity">
    <reaction evidence="1">
        <text>ATP + protein L-histidine = ADP + protein N-phospho-L-histidine.</text>
        <dbReference type="EC" id="2.7.13.3"/>
    </reaction>
</comment>
<dbReference type="SMART" id="SM00448">
    <property type="entry name" value="REC"/>
    <property type="match status" value="1"/>
</dbReference>
<dbReference type="InterPro" id="IPR004358">
    <property type="entry name" value="Sig_transdc_His_kin-like_C"/>
</dbReference>
<organism evidence="8 9">
    <name type="scientific">Sorangium cellulosum</name>
    <name type="common">Polyangium cellulosum</name>
    <dbReference type="NCBI Taxonomy" id="56"/>
    <lineage>
        <taxon>Bacteria</taxon>
        <taxon>Pseudomonadati</taxon>
        <taxon>Myxococcota</taxon>
        <taxon>Polyangia</taxon>
        <taxon>Polyangiales</taxon>
        <taxon>Polyangiaceae</taxon>
        <taxon>Sorangium</taxon>
    </lineage>
</organism>
<comment type="caution">
    <text evidence="8">The sequence shown here is derived from an EMBL/GenBank/DDBJ whole genome shotgun (WGS) entry which is preliminary data.</text>
</comment>
<evidence type="ECO:0000256" key="3">
    <source>
        <dbReference type="ARBA" id="ARBA00022553"/>
    </source>
</evidence>
<dbReference type="EC" id="2.7.13.3" evidence="2"/>
<evidence type="ECO:0000313" key="9">
    <source>
        <dbReference type="Proteomes" id="UP000075260"/>
    </source>
</evidence>
<dbReference type="InterPro" id="IPR003594">
    <property type="entry name" value="HATPase_dom"/>
</dbReference>
<dbReference type="PRINTS" id="PR00344">
    <property type="entry name" value="BCTRLSENSOR"/>
</dbReference>
<dbReference type="Pfam" id="PF00072">
    <property type="entry name" value="Response_reg"/>
    <property type="match status" value="1"/>
</dbReference>
<keyword evidence="5" id="KW-0175">Coiled coil</keyword>
<feature type="modified residue" description="4-aspartylphosphate" evidence="4">
    <location>
        <position position="46"/>
    </location>
</feature>
<dbReference type="Pfam" id="PF02518">
    <property type="entry name" value="HATPase_c"/>
    <property type="match status" value="1"/>
</dbReference>